<evidence type="ECO:0000313" key="3">
    <source>
        <dbReference type="Proteomes" id="UP000823775"/>
    </source>
</evidence>
<evidence type="ECO:0000256" key="1">
    <source>
        <dbReference type="SAM" id="Phobius"/>
    </source>
</evidence>
<proteinExistence type="predicted"/>
<comment type="caution">
    <text evidence="2">The sequence shown here is derived from an EMBL/GenBank/DDBJ whole genome shotgun (WGS) entry which is preliminary data.</text>
</comment>
<evidence type="ECO:0000313" key="2">
    <source>
        <dbReference type="EMBL" id="MCD9644642.1"/>
    </source>
</evidence>
<feature type="non-terminal residue" evidence="2">
    <location>
        <position position="201"/>
    </location>
</feature>
<keyword evidence="1" id="KW-1133">Transmembrane helix</keyword>
<keyword evidence="1" id="KW-0472">Membrane</keyword>
<name>A0ABS8VCM5_DATST</name>
<keyword evidence="1" id="KW-0812">Transmembrane</keyword>
<feature type="transmembrane region" description="Helical" evidence="1">
    <location>
        <begin position="163"/>
        <end position="191"/>
    </location>
</feature>
<organism evidence="2 3">
    <name type="scientific">Datura stramonium</name>
    <name type="common">Jimsonweed</name>
    <name type="synonym">Common thornapple</name>
    <dbReference type="NCBI Taxonomy" id="4076"/>
    <lineage>
        <taxon>Eukaryota</taxon>
        <taxon>Viridiplantae</taxon>
        <taxon>Streptophyta</taxon>
        <taxon>Embryophyta</taxon>
        <taxon>Tracheophyta</taxon>
        <taxon>Spermatophyta</taxon>
        <taxon>Magnoliopsida</taxon>
        <taxon>eudicotyledons</taxon>
        <taxon>Gunneridae</taxon>
        <taxon>Pentapetalae</taxon>
        <taxon>asterids</taxon>
        <taxon>lamiids</taxon>
        <taxon>Solanales</taxon>
        <taxon>Solanaceae</taxon>
        <taxon>Solanoideae</taxon>
        <taxon>Datureae</taxon>
        <taxon>Datura</taxon>
    </lineage>
</organism>
<protein>
    <submittedName>
        <fullName evidence="2">Uncharacterized protein</fullName>
    </submittedName>
</protein>
<dbReference type="EMBL" id="JACEIK010004214">
    <property type="protein sequence ID" value="MCD9644642.1"/>
    <property type="molecule type" value="Genomic_DNA"/>
</dbReference>
<sequence length="201" mass="23030">MVILVVKESPCLTRYAWHGPVLRYLIKIRNTLPRRHLPSKEPNMKEMQQQEVLNQIEQSSPYSFRLTASFRDFNEVLIGLNIRFSYSCDRRRDYTKKREGWNLVNLSLKCSSAPCPSCNDCVPSPHDLSAPIAPSVSVTERKRKGNLLKAPSYSLSQRIPGIFFSWILSIYAFLVYGVSPFAAFLSFIFLIPHVNFMPVGL</sequence>
<keyword evidence="3" id="KW-1185">Reference proteome</keyword>
<reference evidence="2 3" key="1">
    <citation type="journal article" date="2021" name="BMC Genomics">
        <title>Datura genome reveals duplications of psychoactive alkaloid biosynthetic genes and high mutation rate following tissue culture.</title>
        <authorList>
            <person name="Rajewski A."/>
            <person name="Carter-House D."/>
            <person name="Stajich J."/>
            <person name="Litt A."/>
        </authorList>
    </citation>
    <scope>NUCLEOTIDE SEQUENCE [LARGE SCALE GENOMIC DNA]</scope>
    <source>
        <strain evidence="2">AR-01</strain>
    </source>
</reference>
<dbReference type="Proteomes" id="UP000823775">
    <property type="component" value="Unassembled WGS sequence"/>
</dbReference>
<accession>A0ABS8VCM5</accession>
<gene>
    <name evidence="2" type="ORF">HAX54_033030</name>
</gene>